<accession>A0A2G9SA66</accession>
<dbReference type="InterPro" id="IPR034584">
    <property type="entry name" value="SPMIP8"/>
</dbReference>
<evidence type="ECO:0000313" key="1">
    <source>
        <dbReference type="EMBL" id="PIO36984.1"/>
    </source>
</evidence>
<dbReference type="EMBL" id="KV926535">
    <property type="protein sequence ID" value="PIO36984.1"/>
    <property type="molecule type" value="Genomic_DNA"/>
</dbReference>
<proteinExistence type="predicted"/>
<dbReference type="PANTHER" id="PTHR35348">
    <property type="entry name" value="TESTIS, PROSTATE AND PLACENTA-EXPRESSED PROTEIN"/>
    <property type="match status" value="1"/>
</dbReference>
<dbReference type="Pfam" id="PF22574">
    <property type="entry name" value="SPMIP8"/>
    <property type="match status" value="1"/>
</dbReference>
<dbReference type="Proteomes" id="UP000228934">
    <property type="component" value="Unassembled WGS sequence"/>
</dbReference>
<keyword evidence="2" id="KW-1185">Reference proteome</keyword>
<name>A0A2G9SA66_AQUCT</name>
<dbReference type="PANTHER" id="PTHR35348:SF1">
    <property type="entry name" value="TESTIS, PROSTATE AND PLACENTA-EXPRESSED PROTEIN"/>
    <property type="match status" value="1"/>
</dbReference>
<dbReference type="AlphaFoldDB" id="A0A2G9SA66"/>
<organism evidence="1 2">
    <name type="scientific">Aquarana catesbeiana</name>
    <name type="common">American bullfrog</name>
    <name type="synonym">Rana catesbeiana</name>
    <dbReference type="NCBI Taxonomy" id="8400"/>
    <lineage>
        <taxon>Eukaryota</taxon>
        <taxon>Metazoa</taxon>
        <taxon>Chordata</taxon>
        <taxon>Craniata</taxon>
        <taxon>Vertebrata</taxon>
        <taxon>Euteleostomi</taxon>
        <taxon>Amphibia</taxon>
        <taxon>Batrachia</taxon>
        <taxon>Anura</taxon>
        <taxon>Neobatrachia</taxon>
        <taxon>Ranoidea</taxon>
        <taxon>Ranidae</taxon>
        <taxon>Aquarana</taxon>
    </lineage>
</organism>
<sequence length="206" mass="23648">MALVENQYRRCSATRPESPTYKLAGVKHSLYHPMLPTLRRMEMDSVGHKLSEEHSRSSTPCTPENFRNARFVTFEQPEPRLPSLQVTDTGREVSRRYRSGSMGHIEIPGVTPEDRLSLTQAAADWSRCVSSCGEFQLRDLRRHVLGYSGYAVRHLNPTVTRSWKYCLHQTPSLDSTGQMPLPADTLNTFRTFGSSYSWNTYLRPWH</sequence>
<dbReference type="OrthoDB" id="9970246at2759"/>
<evidence type="ECO:0000313" key="2">
    <source>
        <dbReference type="Proteomes" id="UP000228934"/>
    </source>
</evidence>
<protein>
    <submittedName>
        <fullName evidence="1">Uncharacterized protein</fullName>
    </submittedName>
</protein>
<gene>
    <name evidence="1" type="ORF">AB205_0043170</name>
</gene>
<reference evidence="2" key="1">
    <citation type="journal article" date="2017" name="Nat. Commun.">
        <title>The North American bullfrog draft genome provides insight into hormonal regulation of long noncoding RNA.</title>
        <authorList>
            <person name="Hammond S.A."/>
            <person name="Warren R.L."/>
            <person name="Vandervalk B.P."/>
            <person name="Kucuk E."/>
            <person name="Khan H."/>
            <person name="Gibb E.A."/>
            <person name="Pandoh P."/>
            <person name="Kirk H."/>
            <person name="Zhao Y."/>
            <person name="Jones M."/>
            <person name="Mungall A.J."/>
            <person name="Coope R."/>
            <person name="Pleasance S."/>
            <person name="Moore R.A."/>
            <person name="Holt R.A."/>
            <person name="Round J.M."/>
            <person name="Ohora S."/>
            <person name="Walle B.V."/>
            <person name="Veldhoen N."/>
            <person name="Helbing C.C."/>
            <person name="Birol I."/>
        </authorList>
    </citation>
    <scope>NUCLEOTIDE SEQUENCE [LARGE SCALE GENOMIC DNA]</scope>
</reference>